<dbReference type="RefSeq" id="WP_202835868.1">
    <property type="nucleotide sequence ID" value="NZ_JAETWB010000078.1"/>
</dbReference>
<proteinExistence type="predicted"/>
<evidence type="ECO:0000313" key="2">
    <source>
        <dbReference type="Proteomes" id="UP000660885"/>
    </source>
</evidence>
<reference evidence="1 2" key="1">
    <citation type="submission" date="2021-01" db="EMBL/GenBank/DDBJ databases">
        <title>Belnapia mucosa sp. nov. and Belnapia arida sp. nov., isolated from the Tabernas Desert (Almeria, Spain).</title>
        <authorList>
            <person name="Molina-Menor E."/>
            <person name="Vidal-Verdu A."/>
            <person name="Calonge A."/>
            <person name="Satari L."/>
            <person name="Pereto J."/>
            <person name="Porcar M."/>
        </authorList>
    </citation>
    <scope>NUCLEOTIDE SEQUENCE [LARGE SCALE GENOMIC DNA]</scope>
    <source>
        <strain evidence="1 2">T18</strain>
    </source>
</reference>
<sequence length="284" mass="31234">MLRGLLTLQINTIERVDITAEQVPALPHALLDIAYEYLDFLQGKARLRIVSENGQAERLLTGNYNPAKLVAQDFADVNLTSLFGDERRTDFSGDLRLTPGLFEVLRLAASQALKHTPREDGPDQAVLRRICNNCDSIKVVLKKKEAVAAWLDAPARQPSAVDLTRPPPSSAAIDRGVLKPPVGATRAELVNRREALVEPWFAVLPNDALIVRHTWEIGTEIVRAQTVVQLRGDIVTRLHPTTSEALRTMHQLGVGAALGHWHQLMALVVQIGRDALGSLTGRGR</sequence>
<dbReference type="EMBL" id="JAETWB010000078">
    <property type="protein sequence ID" value="MBL6082534.1"/>
    <property type="molecule type" value="Genomic_DNA"/>
</dbReference>
<dbReference type="Proteomes" id="UP000660885">
    <property type="component" value="Unassembled WGS sequence"/>
</dbReference>
<name>A0ABS1UCW2_9PROT</name>
<organism evidence="1 2">
    <name type="scientific">Belnapia arida</name>
    <dbReference type="NCBI Taxonomy" id="2804533"/>
    <lineage>
        <taxon>Bacteria</taxon>
        <taxon>Pseudomonadati</taxon>
        <taxon>Pseudomonadota</taxon>
        <taxon>Alphaproteobacteria</taxon>
        <taxon>Acetobacterales</taxon>
        <taxon>Roseomonadaceae</taxon>
        <taxon>Belnapia</taxon>
    </lineage>
</organism>
<comment type="caution">
    <text evidence="1">The sequence shown here is derived from an EMBL/GenBank/DDBJ whole genome shotgun (WGS) entry which is preliminary data.</text>
</comment>
<accession>A0ABS1UCW2</accession>
<gene>
    <name evidence="1" type="ORF">JMJ56_31710</name>
</gene>
<protein>
    <submittedName>
        <fullName evidence="1">Uncharacterized protein</fullName>
    </submittedName>
</protein>
<keyword evidence="2" id="KW-1185">Reference proteome</keyword>
<evidence type="ECO:0000313" key="1">
    <source>
        <dbReference type="EMBL" id="MBL6082534.1"/>
    </source>
</evidence>